<protein>
    <recommendedName>
        <fullName evidence="6">Carboxylic ester hydrolase</fullName>
        <ecNumber evidence="6">3.1.1.-</ecNumber>
    </recommendedName>
</protein>
<evidence type="ECO:0000313" key="8">
    <source>
        <dbReference type="EMBL" id="KAG6453272.1"/>
    </source>
</evidence>
<keyword evidence="2" id="KW-0719">Serine esterase</keyword>
<dbReference type="EMBL" id="JH668441">
    <property type="protein sequence ID" value="KAG6453272.1"/>
    <property type="molecule type" value="Genomic_DNA"/>
</dbReference>
<keyword evidence="6" id="KW-0732">Signal</keyword>
<dbReference type="PROSITE" id="PS00122">
    <property type="entry name" value="CARBOXYLESTERASE_B_1"/>
    <property type="match status" value="1"/>
</dbReference>
<dbReference type="Proteomes" id="UP000791440">
    <property type="component" value="Unassembled WGS sequence"/>
</dbReference>
<reference evidence="8" key="1">
    <citation type="journal article" date="2016" name="Insect Biochem. Mol. Biol.">
        <title>Multifaceted biological insights from a draft genome sequence of the tobacco hornworm moth, Manduca sexta.</title>
        <authorList>
            <person name="Kanost M.R."/>
            <person name="Arrese E.L."/>
            <person name="Cao X."/>
            <person name="Chen Y.R."/>
            <person name="Chellapilla S."/>
            <person name="Goldsmith M.R."/>
            <person name="Grosse-Wilde E."/>
            <person name="Heckel D.G."/>
            <person name="Herndon N."/>
            <person name="Jiang H."/>
            <person name="Papanicolaou A."/>
            <person name="Qu J."/>
            <person name="Soulages J.L."/>
            <person name="Vogel H."/>
            <person name="Walters J."/>
            <person name="Waterhouse R.M."/>
            <person name="Ahn S.J."/>
            <person name="Almeida F.C."/>
            <person name="An C."/>
            <person name="Aqrawi P."/>
            <person name="Bretschneider A."/>
            <person name="Bryant W.B."/>
            <person name="Bucks S."/>
            <person name="Chao H."/>
            <person name="Chevignon G."/>
            <person name="Christen J.M."/>
            <person name="Clarke D.F."/>
            <person name="Dittmer N.T."/>
            <person name="Ferguson L.C.F."/>
            <person name="Garavelou S."/>
            <person name="Gordon K.H.J."/>
            <person name="Gunaratna R.T."/>
            <person name="Han Y."/>
            <person name="Hauser F."/>
            <person name="He Y."/>
            <person name="Heidel-Fischer H."/>
            <person name="Hirsh A."/>
            <person name="Hu Y."/>
            <person name="Jiang H."/>
            <person name="Kalra D."/>
            <person name="Klinner C."/>
            <person name="Konig C."/>
            <person name="Kovar C."/>
            <person name="Kroll A.R."/>
            <person name="Kuwar S.S."/>
            <person name="Lee S.L."/>
            <person name="Lehman R."/>
            <person name="Li K."/>
            <person name="Li Z."/>
            <person name="Liang H."/>
            <person name="Lovelace S."/>
            <person name="Lu Z."/>
            <person name="Mansfield J.H."/>
            <person name="McCulloch K.J."/>
            <person name="Mathew T."/>
            <person name="Morton B."/>
            <person name="Muzny D.M."/>
            <person name="Neunemann D."/>
            <person name="Ongeri F."/>
            <person name="Pauchet Y."/>
            <person name="Pu L.L."/>
            <person name="Pyrousis I."/>
            <person name="Rao X.J."/>
            <person name="Redding A."/>
            <person name="Roesel C."/>
            <person name="Sanchez-Gracia A."/>
            <person name="Schaack S."/>
            <person name="Shukla A."/>
            <person name="Tetreau G."/>
            <person name="Wang Y."/>
            <person name="Xiong G.H."/>
            <person name="Traut W."/>
            <person name="Walsh T.K."/>
            <person name="Worley K.C."/>
            <person name="Wu D."/>
            <person name="Wu W."/>
            <person name="Wu Y.Q."/>
            <person name="Zhang X."/>
            <person name="Zou Z."/>
            <person name="Zucker H."/>
            <person name="Briscoe A.D."/>
            <person name="Burmester T."/>
            <person name="Clem R.J."/>
            <person name="Feyereisen R."/>
            <person name="Grimmelikhuijzen C.J.P."/>
            <person name="Hamodrakas S.J."/>
            <person name="Hansson B.S."/>
            <person name="Huguet E."/>
            <person name="Jermiin L.S."/>
            <person name="Lan Q."/>
            <person name="Lehman H.K."/>
            <person name="Lorenzen M."/>
            <person name="Merzendorfer H."/>
            <person name="Michalopoulos I."/>
            <person name="Morton D.B."/>
            <person name="Muthukrishnan S."/>
            <person name="Oakeshott J.G."/>
            <person name="Palmer W."/>
            <person name="Park Y."/>
            <person name="Passarelli A.L."/>
            <person name="Rozas J."/>
            <person name="Schwartz L.M."/>
            <person name="Smith W."/>
            <person name="Southgate A."/>
            <person name="Vilcinskas A."/>
            <person name="Vogt R."/>
            <person name="Wang P."/>
            <person name="Werren J."/>
            <person name="Yu X.Q."/>
            <person name="Zhou J.J."/>
            <person name="Brown S.J."/>
            <person name="Scherer S.E."/>
            <person name="Richards S."/>
            <person name="Blissard G.W."/>
        </authorList>
    </citation>
    <scope>NUCLEOTIDE SEQUENCE</scope>
</reference>
<keyword evidence="3 6" id="KW-0378">Hydrolase</keyword>
<dbReference type="Pfam" id="PF00135">
    <property type="entry name" value="COesterase"/>
    <property type="match status" value="1"/>
</dbReference>
<evidence type="ECO:0000256" key="5">
    <source>
        <dbReference type="ARBA" id="ARBA00023180"/>
    </source>
</evidence>
<accession>A0A921ZAL9</accession>
<dbReference type="Gene3D" id="3.40.50.1820">
    <property type="entry name" value="alpha/beta hydrolase"/>
    <property type="match status" value="1"/>
</dbReference>
<evidence type="ECO:0000256" key="1">
    <source>
        <dbReference type="ARBA" id="ARBA00005964"/>
    </source>
</evidence>
<organism evidence="8 10">
    <name type="scientific">Manduca sexta</name>
    <name type="common">Tobacco hawkmoth</name>
    <name type="synonym">Tobacco hornworm</name>
    <dbReference type="NCBI Taxonomy" id="7130"/>
    <lineage>
        <taxon>Eukaryota</taxon>
        <taxon>Metazoa</taxon>
        <taxon>Ecdysozoa</taxon>
        <taxon>Arthropoda</taxon>
        <taxon>Hexapoda</taxon>
        <taxon>Insecta</taxon>
        <taxon>Pterygota</taxon>
        <taxon>Neoptera</taxon>
        <taxon>Endopterygota</taxon>
        <taxon>Lepidoptera</taxon>
        <taxon>Glossata</taxon>
        <taxon>Ditrysia</taxon>
        <taxon>Bombycoidea</taxon>
        <taxon>Sphingidae</taxon>
        <taxon>Sphinginae</taxon>
        <taxon>Sphingini</taxon>
        <taxon>Manduca</taxon>
    </lineage>
</organism>
<keyword evidence="4" id="KW-1015">Disulfide bond</keyword>
<dbReference type="AlphaFoldDB" id="A0A921ZAL9"/>
<keyword evidence="10" id="KW-1185">Reference proteome</keyword>
<dbReference type="InterPro" id="IPR050309">
    <property type="entry name" value="Type-B_Carboxylest/Lipase"/>
</dbReference>
<dbReference type="PANTHER" id="PTHR11559">
    <property type="entry name" value="CARBOXYLESTERASE"/>
    <property type="match status" value="1"/>
</dbReference>
<gene>
    <name evidence="8" type="ORF">O3G_MSEX008074</name>
</gene>
<dbReference type="InterPro" id="IPR019826">
    <property type="entry name" value="Carboxylesterase_B_AS"/>
</dbReference>
<feature type="chain" id="PRO_5039737676" description="Carboxylic ester hydrolase" evidence="6">
    <location>
        <begin position="17"/>
        <end position="552"/>
    </location>
</feature>
<evidence type="ECO:0000313" key="10">
    <source>
        <dbReference type="Proteomes" id="UP000791440"/>
    </source>
</evidence>
<reference evidence="9" key="3">
    <citation type="journal article" date="2022" name="Insect Sci.">
        <title>Genome-wide identification, classification, and expression profiling of serine esterases and other esterase-related proteins in the tobacco hornworm, Manduca sexta.</title>
        <authorList>
            <person name="Miao Z."/>
            <person name="Xiong C."/>
            <person name="Cao X."/>
            <person name="Shan T."/>
            <person name="Jin Q."/>
            <person name="Jiang H."/>
        </authorList>
    </citation>
    <scope>NUCLEOTIDE SEQUENCE</scope>
    <source>
        <strain evidence="9">FE4-19</strain>
    </source>
</reference>
<evidence type="ECO:0000256" key="3">
    <source>
        <dbReference type="ARBA" id="ARBA00022801"/>
    </source>
</evidence>
<keyword evidence="5" id="KW-0325">Glycoprotein</keyword>
<name>A0A921ZAL9_MANSE</name>
<comment type="similarity">
    <text evidence="1 6">Belongs to the type-B carboxylesterase/lipase family.</text>
</comment>
<dbReference type="SUPFAM" id="SSF53474">
    <property type="entry name" value="alpha/beta-Hydrolases"/>
    <property type="match status" value="1"/>
</dbReference>
<dbReference type="EC" id="3.1.1.-" evidence="6"/>
<feature type="domain" description="Carboxylesterase type B" evidence="7">
    <location>
        <begin position="19"/>
        <end position="528"/>
    </location>
</feature>
<dbReference type="InterPro" id="IPR002018">
    <property type="entry name" value="CarbesteraseB"/>
</dbReference>
<evidence type="ECO:0000259" key="7">
    <source>
        <dbReference type="Pfam" id="PF00135"/>
    </source>
</evidence>
<evidence type="ECO:0000256" key="2">
    <source>
        <dbReference type="ARBA" id="ARBA00022487"/>
    </source>
</evidence>
<feature type="signal peptide" evidence="6">
    <location>
        <begin position="1"/>
        <end position="16"/>
    </location>
</feature>
<dbReference type="EMBL" id="JH668441">
    <property type="protein sequence ID" value="KAG6453273.1"/>
    <property type="molecule type" value="Genomic_DNA"/>
</dbReference>
<dbReference type="EMBL" id="ON929171">
    <property type="protein sequence ID" value="UXP71953.1"/>
    <property type="molecule type" value="mRNA"/>
</dbReference>
<evidence type="ECO:0000313" key="9">
    <source>
        <dbReference type="EMBL" id="UXP71953.1"/>
    </source>
</evidence>
<dbReference type="GO" id="GO:0052689">
    <property type="term" value="F:carboxylic ester hydrolase activity"/>
    <property type="evidence" value="ECO:0007669"/>
    <property type="project" value="UniProtKB-KW"/>
</dbReference>
<evidence type="ECO:0000256" key="4">
    <source>
        <dbReference type="ARBA" id="ARBA00023157"/>
    </source>
</evidence>
<dbReference type="InterPro" id="IPR029058">
    <property type="entry name" value="AB_hydrolase_fold"/>
</dbReference>
<reference evidence="8" key="2">
    <citation type="submission" date="2020-12" db="EMBL/GenBank/DDBJ databases">
        <authorList>
            <person name="Kanost M."/>
        </authorList>
    </citation>
    <scope>NUCLEOTIDE SEQUENCE</scope>
</reference>
<proteinExistence type="evidence at transcript level"/>
<evidence type="ECO:0000256" key="6">
    <source>
        <dbReference type="RuleBase" id="RU361235"/>
    </source>
</evidence>
<sequence length="552" mass="62277">MWRWTFVLYVSMTASAHVSRVVQLPQGPVRGYRDPGGDIFTFYGIPYAAAPTGVNKFKAPLPPPTWQETLEAIDKGIICPQADFAPIVPKEKLMQEDCLIANIFQPDTKKNNLPVFIIIHGGGFQIGYGNWLTGENLMRTKDMIVVTFNYRLGKHGFLCLGTKDIPGNAGMKDQVALLRWVKHNIAAFGGNPSDVTVGGYSSGGASTDLLVLSKSSRGLFHKAIPESGYGIGAFSVQPNPLKIAKTFAKRLNFTNTDDIYALENFYKSASLELLMMDAVVTEVDNSYFFSPCVENDVDDESFLIEDPISIIKSGSYEKVPMLVGFSNMEGLNRIDLFEKWKNGMNENFANYLPPDLIFKDKREKEEVAKVIKQFYFNDRPVSNDNILSYINYFSDIFFTTPILLSIKMHLENGHDQIYLYEYSFADKNVALIPHTNVRGAEHCAQSMAVFDGTGLIQPDESNITLEYKEVKRTMRELWSNFITTGKPVSEGSPFPSWPAVRANFTPYMSLGQTLELKSALLERRVRFWSDIYDKYYHTPVPPPKLRISYDEL</sequence>